<organism evidence="7 8">
    <name type="scientific">Kribbella solani</name>
    <dbReference type="NCBI Taxonomy" id="236067"/>
    <lineage>
        <taxon>Bacteria</taxon>
        <taxon>Bacillati</taxon>
        <taxon>Actinomycetota</taxon>
        <taxon>Actinomycetes</taxon>
        <taxon>Propionibacteriales</taxon>
        <taxon>Kribbellaceae</taxon>
        <taxon>Kribbella</taxon>
    </lineage>
</organism>
<protein>
    <submittedName>
        <fullName evidence="7">MerR family redox-sensitive transcriptional activator SoxR</fullName>
    </submittedName>
</protein>
<reference evidence="7 8" key="1">
    <citation type="submission" date="2020-08" db="EMBL/GenBank/DDBJ databases">
        <title>Sequencing the genomes of 1000 actinobacteria strains.</title>
        <authorList>
            <person name="Klenk H.-P."/>
        </authorList>
    </citation>
    <scope>NUCLEOTIDE SEQUENCE [LARGE SCALE GENOMIC DNA]</scope>
    <source>
        <strain evidence="7 8">DSM 17294</strain>
    </source>
</reference>
<dbReference type="PROSITE" id="PS00552">
    <property type="entry name" value="HTH_MERR_1"/>
    <property type="match status" value="1"/>
</dbReference>
<keyword evidence="2" id="KW-0408">Iron</keyword>
<evidence type="ECO:0000256" key="1">
    <source>
        <dbReference type="ARBA" id="ARBA00022714"/>
    </source>
</evidence>
<keyword evidence="3" id="KW-0411">Iron-sulfur</keyword>
<dbReference type="SMART" id="SM00422">
    <property type="entry name" value="HTH_MERR"/>
    <property type="match status" value="1"/>
</dbReference>
<dbReference type="SUPFAM" id="SSF46955">
    <property type="entry name" value="Putative DNA-binding domain"/>
    <property type="match status" value="1"/>
</dbReference>
<dbReference type="CDD" id="cd01110">
    <property type="entry name" value="HTH_SoxR"/>
    <property type="match status" value="1"/>
</dbReference>
<feature type="region of interest" description="Disordered" evidence="5">
    <location>
        <begin position="149"/>
        <end position="177"/>
    </location>
</feature>
<comment type="caution">
    <text evidence="7">The sequence shown here is derived from an EMBL/GenBank/DDBJ whole genome shotgun (WGS) entry which is preliminary data.</text>
</comment>
<dbReference type="Proteomes" id="UP000558997">
    <property type="component" value="Unassembled WGS sequence"/>
</dbReference>
<dbReference type="InterPro" id="IPR009061">
    <property type="entry name" value="DNA-bd_dom_put_sf"/>
</dbReference>
<evidence type="ECO:0000259" key="6">
    <source>
        <dbReference type="PROSITE" id="PS50937"/>
    </source>
</evidence>
<dbReference type="PRINTS" id="PR00040">
    <property type="entry name" value="HTHMERR"/>
</dbReference>
<keyword evidence="4" id="KW-0238">DNA-binding</keyword>
<dbReference type="Pfam" id="PF13411">
    <property type="entry name" value="MerR_1"/>
    <property type="match status" value="1"/>
</dbReference>
<dbReference type="GO" id="GO:0006979">
    <property type="term" value="P:response to oxidative stress"/>
    <property type="evidence" value="ECO:0007669"/>
    <property type="project" value="InterPro"/>
</dbReference>
<dbReference type="GO" id="GO:0003700">
    <property type="term" value="F:DNA-binding transcription factor activity"/>
    <property type="evidence" value="ECO:0007669"/>
    <property type="project" value="InterPro"/>
</dbReference>
<dbReference type="NCBIfam" id="TIGR01950">
    <property type="entry name" value="SoxR"/>
    <property type="match status" value="1"/>
</dbReference>
<evidence type="ECO:0000256" key="3">
    <source>
        <dbReference type="ARBA" id="ARBA00023014"/>
    </source>
</evidence>
<dbReference type="RefSeq" id="WP_184835023.1">
    <property type="nucleotide sequence ID" value="NZ_BAAAVN010000006.1"/>
</dbReference>
<keyword evidence="1" id="KW-0001">2Fe-2S</keyword>
<proteinExistence type="predicted"/>
<dbReference type="Gene3D" id="1.10.1660.10">
    <property type="match status" value="1"/>
</dbReference>
<dbReference type="GO" id="GO:0003677">
    <property type="term" value="F:DNA binding"/>
    <property type="evidence" value="ECO:0007669"/>
    <property type="project" value="UniProtKB-KW"/>
</dbReference>
<evidence type="ECO:0000256" key="4">
    <source>
        <dbReference type="ARBA" id="ARBA00023125"/>
    </source>
</evidence>
<evidence type="ECO:0000313" key="7">
    <source>
        <dbReference type="EMBL" id="MBB5979787.1"/>
    </source>
</evidence>
<dbReference type="PROSITE" id="PS50937">
    <property type="entry name" value="HTH_MERR_2"/>
    <property type="match status" value="1"/>
</dbReference>
<evidence type="ECO:0000256" key="2">
    <source>
        <dbReference type="ARBA" id="ARBA00023004"/>
    </source>
</evidence>
<name>A0A841DU22_9ACTN</name>
<dbReference type="InterPro" id="IPR010211">
    <property type="entry name" value="Redox-sen_tscrpt-act_SoxR"/>
</dbReference>
<evidence type="ECO:0000313" key="8">
    <source>
        <dbReference type="Proteomes" id="UP000558997"/>
    </source>
</evidence>
<feature type="domain" description="HTH merR-type" evidence="6">
    <location>
        <begin position="19"/>
        <end position="87"/>
    </location>
</feature>
<dbReference type="GO" id="GO:0051537">
    <property type="term" value="F:2 iron, 2 sulfur cluster binding"/>
    <property type="evidence" value="ECO:0007669"/>
    <property type="project" value="UniProtKB-KW"/>
</dbReference>
<dbReference type="PANTHER" id="PTHR30204:SF0">
    <property type="entry name" value="REDOX-SENSITIVE TRANSCRIPTIONAL ACTIVATOR SOXR"/>
    <property type="match status" value="1"/>
</dbReference>
<dbReference type="PANTHER" id="PTHR30204">
    <property type="entry name" value="REDOX-CYCLING DRUG-SENSING TRANSCRIPTIONAL ACTIVATOR SOXR"/>
    <property type="match status" value="1"/>
</dbReference>
<keyword evidence="1" id="KW-0479">Metal-binding</keyword>
<accession>A0A841DU22</accession>
<dbReference type="EMBL" id="JACHNF010000001">
    <property type="protein sequence ID" value="MBB5979787.1"/>
    <property type="molecule type" value="Genomic_DNA"/>
</dbReference>
<dbReference type="InterPro" id="IPR000551">
    <property type="entry name" value="MerR-type_HTH_dom"/>
</dbReference>
<keyword evidence="8" id="KW-1185">Reference proteome</keyword>
<gene>
    <name evidence="7" type="ORF">HDA44_003128</name>
</gene>
<dbReference type="AlphaFoldDB" id="A0A841DU22"/>
<dbReference type="InterPro" id="IPR047057">
    <property type="entry name" value="MerR_fam"/>
</dbReference>
<evidence type="ECO:0000256" key="5">
    <source>
        <dbReference type="SAM" id="MobiDB-lite"/>
    </source>
</evidence>
<sequence>MPAKPDGATSAGHIDPAEPLTIGEVMRRTGVSASALHFYERRGLIVSERTSANQRLYARHMLRRISLILVAKRLGIPLADVARVFADLPTDRAPTQHDWHHVSRVWKQQLEERSRQLEALERQLTSCIGCGCLSMKACLLLNPDDTLKDQGPGPVRIQSYQPTPPKTTHPKPNGSSP</sequence>